<evidence type="ECO:0000256" key="2">
    <source>
        <dbReference type="ARBA" id="ARBA00022448"/>
    </source>
</evidence>
<keyword evidence="7" id="KW-0406">Ion transport</keyword>
<organism evidence="13">
    <name type="scientific">Pyrococcus furiosus COM1</name>
    <dbReference type="NCBI Taxonomy" id="1185654"/>
    <lineage>
        <taxon>Archaea</taxon>
        <taxon>Methanobacteriati</taxon>
        <taxon>Methanobacteriota</taxon>
        <taxon>Thermococci</taxon>
        <taxon>Thermococcales</taxon>
        <taxon>Thermococcaceae</taxon>
        <taxon>Pyrococcus</taxon>
    </lineage>
</organism>
<feature type="transmembrane region" description="Helical" evidence="10">
    <location>
        <begin position="42"/>
        <end position="61"/>
    </location>
</feature>
<dbReference type="AlphaFoldDB" id="I6V086"/>
<dbReference type="InterPro" id="IPR038770">
    <property type="entry name" value="Na+/solute_symporter_sf"/>
</dbReference>
<evidence type="ECO:0000256" key="4">
    <source>
        <dbReference type="ARBA" id="ARBA00022692"/>
    </source>
</evidence>
<accession>I6V086</accession>
<keyword evidence="5 10" id="KW-1133">Transmembrane helix</keyword>
<dbReference type="GO" id="GO:0006814">
    <property type="term" value="P:sodium ion transport"/>
    <property type="evidence" value="ECO:0007669"/>
    <property type="project" value="UniProtKB-KW"/>
</dbReference>
<dbReference type="InterPro" id="IPR006153">
    <property type="entry name" value="Cation/H_exchanger_TM"/>
</dbReference>
<keyword evidence="4 10" id="KW-0812">Transmembrane</keyword>
<dbReference type="GO" id="GO:0016020">
    <property type="term" value="C:membrane"/>
    <property type="evidence" value="ECO:0007669"/>
    <property type="project" value="UniProtKB-SubCell"/>
</dbReference>
<protein>
    <submittedName>
        <fullName evidence="12">Na antiporter</fullName>
    </submittedName>
</protein>
<feature type="domain" description="Cation/H+ exchanger transmembrane" evidence="11">
    <location>
        <begin position="2"/>
        <end position="169"/>
    </location>
</feature>
<dbReference type="Gene3D" id="1.20.1530.20">
    <property type="match status" value="1"/>
</dbReference>
<dbReference type="HOGENOM" id="CLU_1375568_0_0_2"/>
<dbReference type="KEGG" id="pfi:PFC_07245"/>
<dbReference type="PATRIC" id="fig|1185654.4.peg.1472"/>
<keyword evidence="3" id="KW-0050">Antiport</keyword>
<dbReference type="GO" id="GO:1902600">
    <property type="term" value="P:proton transmembrane transport"/>
    <property type="evidence" value="ECO:0007669"/>
    <property type="project" value="InterPro"/>
</dbReference>
<evidence type="ECO:0000256" key="5">
    <source>
        <dbReference type="ARBA" id="ARBA00022989"/>
    </source>
</evidence>
<keyword evidence="6" id="KW-0915">Sodium</keyword>
<evidence type="ECO:0000259" key="11">
    <source>
        <dbReference type="Pfam" id="PF00999"/>
    </source>
</evidence>
<feature type="transmembrane region" description="Helical" evidence="10">
    <location>
        <begin position="117"/>
        <end position="136"/>
    </location>
</feature>
<feature type="transmembrane region" description="Helical" evidence="10">
    <location>
        <begin position="73"/>
        <end position="96"/>
    </location>
</feature>
<evidence type="ECO:0000256" key="6">
    <source>
        <dbReference type="ARBA" id="ARBA00023053"/>
    </source>
</evidence>
<keyword evidence="2" id="KW-0813">Transport</keyword>
<name>I6V086_9EURY</name>
<comment type="subcellular location">
    <subcellularLocation>
        <location evidence="1">Membrane</location>
        <topology evidence="1">Multi-pass membrane protein</topology>
    </subcellularLocation>
</comment>
<keyword evidence="8 10" id="KW-0472">Membrane</keyword>
<evidence type="ECO:0000313" key="12">
    <source>
        <dbReference type="EMBL" id="AFN04385.1"/>
    </source>
</evidence>
<evidence type="ECO:0000256" key="9">
    <source>
        <dbReference type="ARBA" id="ARBA00023201"/>
    </source>
</evidence>
<feature type="transmembrane region" description="Helical" evidence="10">
    <location>
        <begin position="148"/>
        <end position="171"/>
    </location>
</feature>
<evidence type="ECO:0000256" key="8">
    <source>
        <dbReference type="ARBA" id="ARBA00023136"/>
    </source>
</evidence>
<evidence type="ECO:0000313" key="13">
    <source>
        <dbReference type="Proteomes" id="UP000006216"/>
    </source>
</evidence>
<reference evidence="12 13" key="1">
    <citation type="journal article" date="2012" name="J. Bacteriol.">
        <title>Genome Sequencing of a Genetically-Tractable Pyrococcus furiosus Strain Reveals a Highly Dynamic Genome.</title>
        <authorList>
            <person name="Bridger S.L."/>
            <person name="Lancaster W.A."/>
            <person name="Poole F.L.II."/>
            <person name="Schut G.J."/>
            <person name="Adams M.W."/>
        </authorList>
    </citation>
    <scope>NUCLEOTIDE SEQUENCE [LARGE SCALE GENOMIC DNA]</scope>
    <source>
        <strain evidence="12 13">COM1</strain>
    </source>
</reference>
<dbReference type="Proteomes" id="UP000006216">
    <property type="component" value="Chromosome"/>
</dbReference>
<dbReference type="Pfam" id="PF00999">
    <property type="entry name" value="Na_H_Exchanger"/>
    <property type="match status" value="1"/>
</dbReference>
<feature type="transmembrane region" description="Helical" evidence="10">
    <location>
        <begin position="12"/>
        <end position="30"/>
    </location>
</feature>
<evidence type="ECO:0000256" key="3">
    <source>
        <dbReference type="ARBA" id="ARBA00022449"/>
    </source>
</evidence>
<evidence type="ECO:0000256" key="7">
    <source>
        <dbReference type="ARBA" id="ARBA00023065"/>
    </source>
</evidence>
<keyword evidence="9" id="KW-0739">Sodium transport</keyword>
<dbReference type="GO" id="GO:0015297">
    <property type="term" value="F:antiporter activity"/>
    <property type="evidence" value="ECO:0007669"/>
    <property type="project" value="UniProtKB-KW"/>
</dbReference>
<dbReference type="PANTHER" id="PTHR43562">
    <property type="entry name" value="NAPA-TYPE SODIUM/HYDROGEN ANTIPORTER"/>
    <property type="match status" value="1"/>
</dbReference>
<proteinExistence type="predicted"/>
<evidence type="ECO:0000256" key="10">
    <source>
        <dbReference type="SAM" id="Phobius"/>
    </source>
</evidence>
<dbReference type="PANTHER" id="PTHR43562:SF3">
    <property type="entry name" value="SODIUM ION_PROTON EXCHANGER (EUROFUNG)"/>
    <property type="match status" value="1"/>
</dbReference>
<sequence>MLIFSALAEGWFAAAIEGAFMMGLILSKTAEGKRLLEEVRSIGYGFLIPIFFVHTGAMLNFKVFENLEAIKLAVVLSVIAIVGKVAGRGFGAWITAWGRGKDFLFTRENFRMSFQMGIGSIPRTEVALVALMVAIHGGAISPDDAPKFIAATLIFITISVLITPPLLKWAFREEILAQKKLLLENRKEKIESKKRGTR</sequence>
<dbReference type="EMBL" id="CP003685">
    <property type="protein sequence ID" value="AFN04385.1"/>
    <property type="molecule type" value="Genomic_DNA"/>
</dbReference>
<gene>
    <name evidence="12" type="ORF">PFC_07245</name>
</gene>
<evidence type="ECO:0000256" key="1">
    <source>
        <dbReference type="ARBA" id="ARBA00004141"/>
    </source>
</evidence>